<dbReference type="PANTHER" id="PTHR30290:SF62">
    <property type="entry name" value="OLIGOPEPTIDE ABC TRANSPORTER, PERIPLASMIC OLIGOPEPTIDE-BINDING PROTEIN"/>
    <property type="match status" value="1"/>
</dbReference>
<dbReference type="PROSITE" id="PS51257">
    <property type="entry name" value="PROKAR_LIPOPROTEIN"/>
    <property type="match status" value="1"/>
</dbReference>
<sequence>MQQQKPIRLFAMLLIAILAVGVLAACGGPEPAAPAEEAAAAADDSGEEMAAADDGVSPNQAPEFQDMVRNGELPPLAERLPVNPAIVEPVDSIGQYGGTWNTALVGGSDTAWLVRTVSYIHLMGWSPQWEGVVPNAAESVSASADASEYTFTFREGMKWSDGEPFTAHDLAFWWNDQILNEDLSPGGTPGWMRAGEADAIFEAVDDHTLKITFDAPNGLFLQNLATPSGSIFTRVPKHYCSQFHVDYNTENLDELIAENNANDWVNLYQMKCASVPGTPSDSRWFNADLPTLMPWKVTVAYGEGSQLILERNPYFWKVDTEGNQLPYIDRVVYDILEDREVLLLKVLNGEIDMMSRHFNTNDNKAVIADNREPGEYEFFETRSIGNTTGFHFNLNHKDERMREIFNDKNFRIAMSHCLNRQEIIDVLYIGQGEPMQSAIPKDMAEFYDEEWYSLYTEFDQDLAHQYLADAGMTERDSDGYFLGPDGEPLSFVVQATEAFGFHDRAEMAVNQWQDCGVNAQLSIIDRTLLYQRKDANEHDVHVWGAATGPQIFLDPRHFFPFSRESTFAQAWVTWRTNPSGAGAMTQPEEPPDIVKHQMDLYAQILSSGDQAKQIELMREILAIAKDQFYVIGTSSSPPGYGIVKNNFHNVPTSMPGSWQYPTPAPTQPEQYWISGE</sequence>
<feature type="signal peptide" evidence="2">
    <location>
        <begin position="1"/>
        <end position="24"/>
    </location>
</feature>
<evidence type="ECO:0000256" key="1">
    <source>
        <dbReference type="SAM" id="MobiDB-lite"/>
    </source>
</evidence>
<dbReference type="Gene3D" id="3.40.190.10">
    <property type="entry name" value="Periplasmic binding protein-like II"/>
    <property type="match status" value="1"/>
</dbReference>
<dbReference type="InterPro" id="IPR039424">
    <property type="entry name" value="SBP_5"/>
</dbReference>
<dbReference type="CDD" id="cd08500">
    <property type="entry name" value="PBP2_NikA_DppA_OppA_like_4"/>
    <property type="match status" value="1"/>
</dbReference>
<dbReference type="PANTHER" id="PTHR30290">
    <property type="entry name" value="PERIPLASMIC BINDING COMPONENT OF ABC TRANSPORTER"/>
    <property type="match status" value="1"/>
</dbReference>
<dbReference type="EMBL" id="VYDA01000708">
    <property type="protein sequence ID" value="MYH63931.1"/>
    <property type="molecule type" value="Genomic_DNA"/>
</dbReference>
<evidence type="ECO:0000256" key="2">
    <source>
        <dbReference type="SAM" id="SignalP"/>
    </source>
</evidence>
<feature type="region of interest" description="Disordered" evidence="1">
    <location>
        <begin position="35"/>
        <end position="62"/>
    </location>
</feature>
<dbReference type="AlphaFoldDB" id="A0A6B1G763"/>
<proteinExistence type="predicted"/>
<protein>
    <submittedName>
        <fullName evidence="4">ABC transporter substrate-binding protein</fullName>
    </submittedName>
</protein>
<gene>
    <name evidence="4" type="ORF">F4148_20030</name>
</gene>
<name>A0A6B1G763_9CHLR</name>
<evidence type="ECO:0000313" key="4">
    <source>
        <dbReference type="EMBL" id="MYH63931.1"/>
    </source>
</evidence>
<accession>A0A6B1G763</accession>
<keyword evidence="2" id="KW-0732">Signal</keyword>
<dbReference type="SUPFAM" id="SSF53850">
    <property type="entry name" value="Periplasmic binding protein-like II"/>
    <property type="match status" value="1"/>
</dbReference>
<reference evidence="4" key="1">
    <citation type="submission" date="2019-09" db="EMBL/GenBank/DDBJ databases">
        <title>Characterisation of the sponge microbiome using genome-centric metagenomics.</title>
        <authorList>
            <person name="Engelberts J.P."/>
            <person name="Robbins S.J."/>
            <person name="De Goeij J.M."/>
            <person name="Aranda M."/>
            <person name="Bell S.C."/>
            <person name="Webster N.S."/>
        </authorList>
    </citation>
    <scope>NUCLEOTIDE SEQUENCE</scope>
    <source>
        <strain evidence="4">SB0675_bin_29</strain>
    </source>
</reference>
<feature type="chain" id="PRO_5025435165" evidence="2">
    <location>
        <begin position="25"/>
        <end position="676"/>
    </location>
</feature>
<evidence type="ECO:0000259" key="3">
    <source>
        <dbReference type="Pfam" id="PF00496"/>
    </source>
</evidence>
<dbReference type="GO" id="GO:0015833">
    <property type="term" value="P:peptide transport"/>
    <property type="evidence" value="ECO:0007669"/>
    <property type="project" value="TreeGrafter"/>
</dbReference>
<dbReference type="Pfam" id="PF00496">
    <property type="entry name" value="SBP_bac_5"/>
    <property type="match status" value="1"/>
</dbReference>
<feature type="domain" description="Solute-binding protein family 5" evidence="3">
    <location>
        <begin position="132"/>
        <end position="548"/>
    </location>
</feature>
<dbReference type="GO" id="GO:1904680">
    <property type="term" value="F:peptide transmembrane transporter activity"/>
    <property type="evidence" value="ECO:0007669"/>
    <property type="project" value="TreeGrafter"/>
</dbReference>
<comment type="caution">
    <text evidence="4">The sequence shown here is derived from an EMBL/GenBank/DDBJ whole genome shotgun (WGS) entry which is preliminary data.</text>
</comment>
<organism evidence="4">
    <name type="scientific">Caldilineaceae bacterium SB0675_bin_29</name>
    <dbReference type="NCBI Taxonomy" id="2605266"/>
    <lineage>
        <taxon>Bacteria</taxon>
        <taxon>Bacillati</taxon>
        <taxon>Chloroflexota</taxon>
        <taxon>Caldilineae</taxon>
        <taxon>Caldilineales</taxon>
        <taxon>Caldilineaceae</taxon>
    </lineage>
</organism>
<dbReference type="Gene3D" id="3.10.105.10">
    <property type="entry name" value="Dipeptide-binding Protein, Domain 3"/>
    <property type="match status" value="1"/>
</dbReference>
<dbReference type="InterPro" id="IPR000914">
    <property type="entry name" value="SBP_5_dom"/>
</dbReference>